<reference evidence="3 4" key="1">
    <citation type="submission" date="2020-08" db="EMBL/GenBank/DDBJ databases">
        <title>Genome public.</title>
        <authorList>
            <person name="Liu C."/>
            <person name="Sun Q."/>
        </authorList>
    </citation>
    <scope>NUCLEOTIDE SEQUENCE [LARGE SCALE GENOMIC DNA]</scope>
    <source>
        <strain evidence="3 4">NSJ-56</strain>
    </source>
</reference>
<name>A0ABR7D6U9_9BACT</name>
<evidence type="ECO:0008006" key="5">
    <source>
        <dbReference type="Google" id="ProtNLM"/>
    </source>
</evidence>
<dbReference type="InterPro" id="IPR025631">
    <property type="entry name" value="Porin_10"/>
</dbReference>
<dbReference type="EMBL" id="JACOOH010000009">
    <property type="protein sequence ID" value="MBC5623040.1"/>
    <property type="molecule type" value="Genomic_DNA"/>
</dbReference>
<proteinExistence type="predicted"/>
<keyword evidence="2" id="KW-0732">Signal</keyword>
<dbReference type="RefSeq" id="WP_186978032.1">
    <property type="nucleotide sequence ID" value="NZ_JACOOH010000009.1"/>
</dbReference>
<organism evidence="3 4">
    <name type="scientific">Butyricimonas hominis</name>
    <dbReference type="NCBI Taxonomy" id="2763032"/>
    <lineage>
        <taxon>Bacteria</taxon>
        <taxon>Pseudomonadati</taxon>
        <taxon>Bacteroidota</taxon>
        <taxon>Bacteroidia</taxon>
        <taxon>Bacteroidales</taxon>
        <taxon>Odoribacteraceae</taxon>
        <taxon>Butyricimonas</taxon>
    </lineage>
</organism>
<gene>
    <name evidence="3" type="ORF">H8S64_18255</name>
</gene>
<evidence type="ECO:0000313" key="4">
    <source>
        <dbReference type="Proteomes" id="UP000646484"/>
    </source>
</evidence>
<dbReference type="Pfam" id="PF14121">
    <property type="entry name" value="Porin_10"/>
    <property type="match status" value="1"/>
</dbReference>
<protein>
    <recommendedName>
        <fullName evidence="5">Porin</fullName>
    </recommendedName>
</protein>
<feature type="region of interest" description="Disordered" evidence="1">
    <location>
        <begin position="26"/>
        <end position="45"/>
    </location>
</feature>
<feature type="chain" id="PRO_5045675361" description="Porin" evidence="2">
    <location>
        <begin position="20"/>
        <end position="659"/>
    </location>
</feature>
<dbReference type="Proteomes" id="UP000646484">
    <property type="component" value="Unassembled WGS sequence"/>
</dbReference>
<comment type="caution">
    <text evidence="3">The sequence shown here is derived from an EMBL/GenBank/DDBJ whole genome shotgun (WGS) entry which is preliminary data.</text>
</comment>
<accession>A0ABR7D6U9</accession>
<keyword evidence="4" id="KW-1185">Reference proteome</keyword>
<feature type="signal peptide" evidence="2">
    <location>
        <begin position="1"/>
        <end position="19"/>
    </location>
</feature>
<evidence type="ECO:0000256" key="1">
    <source>
        <dbReference type="SAM" id="MobiDB-lite"/>
    </source>
</evidence>
<evidence type="ECO:0000313" key="3">
    <source>
        <dbReference type="EMBL" id="MBC5623040.1"/>
    </source>
</evidence>
<sequence length="659" mass="77222">MKYIFYTILCCLISLTSLAQSDFDYGHPDEEDPRRSAFDQDSTRGEQRYVKPQRVAWKWMHDGVYKQYMSMTDTLTDGIHNTNPIFKHSVSNTYLGNLPSPYISNVFILRPRGEDFFPLDRVRDYLFRPEDALDYNTSTAFAQISYFNGGGRGKTEDRVDVWYMQNINPFWNAGFRYNLMSADGAYSYQKSKTYNFSVFSSYEKERVAVSFFLNQNVGHYAENGGIEVLAEVRDTVLDPKIIGTKLVMEPRNNIANFNLSTLAQYNLGNAKEIITPVDSINMDTTYTYPMKFALALKVEDNRYRFREESVETNFWDTTYLNTQSNQDITNNQKYEIDAKFILNEHPKYKYLPGVYAGLKFKYLKYDQRVSSDTINNRATNKYTGTYLTAGTFNMDSTTMFNFDIWGSFCLAGEYSADYSLEGKIVQYLSRNRNSSVTAYALLETTTPNRYYDQYTGNHNQWETNFSKIHAYNIKGHYNNKRLRTEVGIALNNTKNYIYFDTTAYPRQYDGNLVVFTAWAKQIFRLGKFYFDQKVYYQICNKDEVLQLPKVALYSHNYYQNRLFKKVLGLQIGIDLFYNTSFYSNAYDPSIMQFYNQDIEKTGNYPKLDVFLTLNIKRADLFVKYEHANERLGSRDYFSAYTYPINPAKVKFGIRWNFFD</sequence>
<evidence type="ECO:0000256" key="2">
    <source>
        <dbReference type="SAM" id="SignalP"/>
    </source>
</evidence>